<dbReference type="InterPro" id="IPR044784">
    <property type="entry name" value="At1g01640-like"/>
</dbReference>
<accession>A0AAP0J1K3</accession>
<keyword evidence="6" id="KW-1185">Reference proteome</keyword>
<name>A0AAP0J1K3_9MAGN</name>
<evidence type="ECO:0000313" key="6">
    <source>
        <dbReference type="Proteomes" id="UP001417504"/>
    </source>
</evidence>
<dbReference type="InterPro" id="IPR000210">
    <property type="entry name" value="BTB/POZ_dom"/>
</dbReference>
<evidence type="ECO:0000256" key="1">
    <source>
        <dbReference type="ARBA" id="ARBA00002668"/>
    </source>
</evidence>
<dbReference type="PANTHER" id="PTHR47274:SF1">
    <property type="entry name" value="BTB_POZ DOMAIN CONTAINING PROTEIN, EXPRESSED"/>
    <property type="match status" value="1"/>
</dbReference>
<dbReference type="SUPFAM" id="SSF54695">
    <property type="entry name" value="POZ domain"/>
    <property type="match status" value="1"/>
</dbReference>
<dbReference type="PANTHER" id="PTHR47274">
    <property type="entry name" value="BTB/POZ DOMAIN CONTAINING PROTEIN, EXPRESSED-RELATED"/>
    <property type="match status" value="1"/>
</dbReference>
<dbReference type="EMBL" id="JBBNAE010000005">
    <property type="protein sequence ID" value="KAK9124682.1"/>
    <property type="molecule type" value="Genomic_DNA"/>
</dbReference>
<comment type="function">
    <text evidence="1">May act as a substrate-specific adapter of an E3 ubiquitin-protein ligase complex (CUL3-RBX1-BTB) which mediates the ubiquitination and subsequent proteasomal degradation of target proteins.</text>
</comment>
<dbReference type="CDD" id="cd18186">
    <property type="entry name" value="BTB_POZ_ZBTB_KLHL-like"/>
    <property type="match status" value="1"/>
</dbReference>
<evidence type="ECO:0000256" key="2">
    <source>
        <dbReference type="ARBA" id="ARBA00004906"/>
    </source>
</evidence>
<comment type="pathway">
    <text evidence="2">Protein modification; protein ubiquitination.</text>
</comment>
<proteinExistence type="predicted"/>
<evidence type="ECO:0000313" key="5">
    <source>
        <dbReference type="EMBL" id="KAK9124682.1"/>
    </source>
</evidence>
<dbReference type="AlphaFoldDB" id="A0AAP0J1K3"/>
<evidence type="ECO:0000256" key="3">
    <source>
        <dbReference type="SAM" id="MobiDB-lite"/>
    </source>
</evidence>
<dbReference type="Proteomes" id="UP001417504">
    <property type="component" value="Unassembled WGS sequence"/>
</dbReference>
<dbReference type="InterPro" id="IPR011333">
    <property type="entry name" value="SKP1/BTB/POZ_sf"/>
</dbReference>
<evidence type="ECO:0000259" key="4">
    <source>
        <dbReference type="Pfam" id="PF00651"/>
    </source>
</evidence>
<protein>
    <recommendedName>
        <fullName evidence="4">BTB domain-containing protein</fullName>
    </recommendedName>
</protein>
<dbReference type="Gene3D" id="3.30.710.10">
    <property type="entry name" value="Potassium Channel Kv1.1, Chain A"/>
    <property type="match status" value="1"/>
</dbReference>
<organism evidence="5 6">
    <name type="scientific">Stephania japonica</name>
    <dbReference type="NCBI Taxonomy" id="461633"/>
    <lineage>
        <taxon>Eukaryota</taxon>
        <taxon>Viridiplantae</taxon>
        <taxon>Streptophyta</taxon>
        <taxon>Embryophyta</taxon>
        <taxon>Tracheophyta</taxon>
        <taxon>Spermatophyta</taxon>
        <taxon>Magnoliopsida</taxon>
        <taxon>Ranunculales</taxon>
        <taxon>Menispermaceae</taxon>
        <taxon>Menispermoideae</taxon>
        <taxon>Cissampelideae</taxon>
        <taxon>Stephania</taxon>
    </lineage>
</organism>
<gene>
    <name evidence="5" type="ORF">Sjap_014284</name>
</gene>
<dbReference type="Pfam" id="PF00651">
    <property type="entry name" value="BTB"/>
    <property type="match status" value="1"/>
</dbReference>
<comment type="caution">
    <text evidence="5">The sequence shown here is derived from an EMBL/GenBank/DDBJ whole genome shotgun (WGS) entry which is preliminary data.</text>
</comment>
<sequence>MLLLMTLSLPELNHEKLDTLLEFLYTGTLPTEKVVTHVYSLYTAADKYEIPFLQNFREGWMLESLNTSNVLDVLEASDGKRLKAQKRDESEEGGERATKGLGQRDEHENEWEK</sequence>
<feature type="domain" description="BTB" evidence="4">
    <location>
        <begin position="7"/>
        <end position="56"/>
    </location>
</feature>
<feature type="region of interest" description="Disordered" evidence="3">
    <location>
        <begin position="81"/>
        <end position="113"/>
    </location>
</feature>
<reference evidence="5 6" key="1">
    <citation type="submission" date="2024-01" db="EMBL/GenBank/DDBJ databases">
        <title>Genome assemblies of Stephania.</title>
        <authorList>
            <person name="Yang L."/>
        </authorList>
    </citation>
    <scope>NUCLEOTIDE SEQUENCE [LARGE SCALE GENOMIC DNA]</scope>
    <source>
        <strain evidence="5">QJT</strain>
        <tissue evidence="5">Leaf</tissue>
    </source>
</reference>